<proteinExistence type="predicted"/>
<evidence type="ECO:0000313" key="1">
    <source>
        <dbReference type="EMBL" id="SFJ75012.1"/>
    </source>
</evidence>
<accession>A0A662Z5Z5</accession>
<protein>
    <submittedName>
        <fullName evidence="1">Uncharacterized protein</fullName>
    </submittedName>
</protein>
<keyword evidence="2" id="KW-1185">Reference proteome</keyword>
<gene>
    <name evidence="1" type="ORF">SAMN04487865_1001152</name>
</gene>
<reference evidence="1 2" key="1">
    <citation type="submission" date="2016-10" db="EMBL/GenBank/DDBJ databases">
        <authorList>
            <person name="Varghese N."/>
            <person name="Submissions S."/>
        </authorList>
    </citation>
    <scope>NUCLEOTIDE SEQUENCE [LARGE SCALE GENOMIC DNA]</scope>
    <source>
        <strain evidence="1 2">22B</strain>
    </source>
</reference>
<organism evidence="1 2">
    <name type="scientific">Succinivibrio dextrinosolvens</name>
    <dbReference type="NCBI Taxonomy" id="83771"/>
    <lineage>
        <taxon>Bacteria</taxon>
        <taxon>Pseudomonadati</taxon>
        <taxon>Pseudomonadota</taxon>
        <taxon>Gammaproteobacteria</taxon>
        <taxon>Aeromonadales</taxon>
        <taxon>Succinivibrionaceae</taxon>
        <taxon>Succinivibrio</taxon>
    </lineage>
</organism>
<dbReference type="AlphaFoldDB" id="A0A662Z5Z5"/>
<dbReference type="RefSeq" id="WP_074838044.1">
    <property type="nucleotide sequence ID" value="NZ_CP047056.1"/>
</dbReference>
<dbReference type="EMBL" id="FOSF01000001">
    <property type="protein sequence ID" value="SFJ75012.1"/>
    <property type="molecule type" value="Genomic_DNA"/>
</dbReference>
<dbReference type="Proteomes" id="UP000243374">
    <property type="component" value="Unassembled WGS sequence"/>
</dbReference>
<name>A0A662Z5Z5_9GAMM</name>
<evidence type="ECO:0000313" key="2">
    <source>
        <dbReference type="Proteomes" id="UP000243374"/>
    </source>
</evidence>
<sequence>MILEVDNTEWTAIRLAMESEYKRYLEGIELASSEQVKEDFDQTALLYRKILDGLKEQINKQTKD</sequence>